<sequence length="316" mass="35542">MGISQTIRPKNLLAPPVKLDAAFENPDEVLDLFKKGSPYKTLAAVHRNVGETSAGWFRNFWALGGKVVMPGAEPFFNNERFMEAAKIAFQAEVIRPVAMMTNLNLPAPSSPCHQDLPFFRGVTNREVPSWMLAPMGYSGLFHDWAIPVASAITWFYDGEGGDFEYWPNGLDKPSITERPPFSNTCVLADNEYMYHRVGGVGSPAEYSHYENIGYDATLELSKENRWQVMESGKDIADFAFDKVRLSVLWKAYCFETAEMAESYDNHSYDLDTKMIADIFCDDLRGRGIDCVRPTDFATDKQWKETITTVYAAATAD</sequence>
<name>A0ABY4W6Y6_9PROT</name>
<evidence type="ECO:0000313" key="1">
    <source>
        <dbReference type="EMBL" id="USG61510.1"/>
    </source>
</evidence>
<proteinExistence type="predicted"/>
<gene>
    <name evidence="1" type="ORF">NBZ79_00780</name>
</gene>
<keyword evidence="2" id="KW-1185">Reference proteome</keyword>
<dbReference type="Proteomes" id="UP001056291">
    <property type="component" value="Chromosome"/>
</dbReference>
<organism evidence="1 2">
    <name type="scientific">Sneathiella marina</name>
    <dbReference type="NCBI Taxonomy" id="2950108"/>
    <lineage>
        <taxon>Bacteria</taxon>
        <taxon>Pseudomonadati</taxon>
        <taxon>Pseudomonadota</taxon>
        <taxon>Alphaproteobacteria</taxon>
        <taxon>Sneathiellales</taxon>
        <taxon>Sneathiellaceae</taxon>
        <taxon>Sneathiella</taxon>
    </lineage>
</organism>
<dbReference type="EMBL" id="CP098747">
    <property type="protein sequence ID" value="USG61510.1"/>
    <property type="molecule type" value="Genomic_DNA"/>
</dbReference>
<accession>A0ABY4W6Y6</accession>
<dbReference type="RefSeq" id="WP_251934583.1">
    <property type="nucleotide sequence ID" value="NZ_CP098747.1"/>
</dbReference>
<reference evidence="1" key="1">
    <citation type="submission" date="2022-06" db="EMBL/GenBank/DDBJ databases">
        <title>Sneathiella actinostolidae sp. nov., isolated from a sea anemonein the Western Pacific Ocean.</title>
        <authorList>
            <person name="Wei M.J."/>
        </authorList>
    </citation>
    <scope>NUCLEOTIDE SEQUENCE</scope>
    <source>
        <strain evidence="1">PHK-P5</strain>
    </source>
</reference>
<protein>
    <submittedName>
        <fullName evidence="1">Uncharacterized protein</fullName>
    </submittedName>
</protein>
<evidence type="ECO:0000313" key="2">
    <source>
        <dbReference type="Proteomes" id="UP001056291"/>
    </source>
</evidence>